<sequence>MDSLTFSPDAPLDDGDVAVLASLGRAFAELDPVPDGLVERSQFAMTLAALEEEAAEVMAMAHVEALAGAVRGDTAPVEARTITFTHESLTVMIALSPSDDGRVRVDGWLAPAAPLVVELRQPDGDQSTTADDDGRFSFDAADRGPASLLIRLADEGTKVTTPVVEL</sequence>
<accession>A0A4V0YG59</accession>
<evidence type="ECO:0008006" key="3">
    <source>
        <dbReference type="Google" id="ProtNLM"/>
    </source>
</evidence>
<dbReference type="RefSeq" id="WP_129187584.1">
    <property type="nucleotide sequence ID" value="NZ_CP035493.1"/>
</dbReference>
<gene>
    <name evidence="1" type="ORF">ET471_08510</name>
</gene>
<dbReference type="EMBL" id="CP035493">
    <property type="protein sequence ID" value="QAY70071.1"/>
    <property type="molecule type" value="Genomic_DNA"/>
</dbReference>
<keyword evidence="2" id="KW-1185">Reference proteome</keyword>
<dbReference type="KEGG" id="xya:ET471_08510"/>
<evidence type="ECO:0000313" key="1">
    <source>
        <dbReference type="EMBL" id="QAY70071.1"/>
    </source>
</evidence>
<evidence type="ECO:0000313" key="2">
    <source>
        <dbReference type="Proteomes" id="UP000292118"/>
    </source>
</evidence>
<organism evidence="1 2">
    <name type="scientific">Xylanimonas protaetiae</name>
    <dbReference type="NCBI Taxonomy" id="2509457"/>
    <lineage>
        <taxon>Bacteria</taxon>
        <taxon>Bacillati</taxon>
        <taxon>Actinomycetota</taxon>
        <taxon>Actinomycetes</taxon>
        <taxon>Micrococcales</taxon>
        <taxon>Promicromonosporaceae</taxon>
        <taxon>Xylanimonas</taxon>
    </lineage>
</organism>
<reference evidence="1 2" key="1">
    <citation type="submission" date="2019-01" db="EMBL/GenBank/DDBJ databases">
        <title>Genome sequencing of strain FW10M-9.</title>
        <authorList>
            <person name="Heo J."/>
            <person name="Kim S.-J."/>
            <person name="Kim J.-S."/>
            <person name="Hong S.-B."/>
            <person name="Kwon S.-W."/>
        </authorList>
    </citation>
    <scope>NUCLEOTIDE SEQUENCE [LARGE SCALE GENOMIC DNA]</scope>
    <source>
        <strain evidence="1 2">FW10M-9</strain>
    </source>
</reference>
<dbReference type="Proteomes" id="UP000292118">
    <property type="component" value="Chromosome"/>
</dbReference>
<name>A0A4V0YG59_9MICO</name>
<dbReference type="OrthoDB" id="3689408at2"/>
<dbReference type="AlphaFoldDB" id="A0A4V0YG59"/>
<protein>
    <recommendedName>
        <fullName evidence="3">Carboxypeptidase regulatory-like domain-containing protein</fullName>
    </recommendedName>
</protein>
<proteinExistence type="predicted"/>